<protein>
    <recommendedName>
        <fullName evidence="5">Transcriptional regulator</fullName>
    </recommendedName>
</protein>
<evidence type="ECO:0000256" key="2">
    <source>
        <dbReference type="SAM" id="Phobius"/>
    </source>
</evidence>
<keyword evidence="2" id="KW-0472">Membrane</keyword>
<feature type="region of interest" description="Disordered" evidence="1">
    <location>
        <begin position="174"/>
        <end position="201"/>
    </location>
</feature>
<keyword evidence="4" id="KW-1185">Reference proteome</keyword>
<evidence type="ECO:0000313" key="3">
    <source>
        <dbReference type="EMBL" id="UUP17237.1"/>
    </source>
</evidence>
<feature type="compositionally biased region" description="Basic and acidic residues" evidence="1">
    <location>
        <begin position="175"/>
        <end position="187"/>
    </location>
</feature>
<dbReference type="Proteomes" id="UP001342418">
    <property type="component" value="Chromosome"/>
</dbReference>
<feature type="compositionally biased region" description="Acidic residues" evidence="1">
    <location>
        <begin position="259"/>
        <end position="272"/>
    </location>
</feature>
<dbReference type="EMBL" id="CP030941">
    <property type="protein sequence ID" value="UUP17237.1"/>
    <property type="molecule type" value="Genomic_DNA"/>
</dbReference>
<evidence type="ECO:0000313" key="4">
    <source>
        <dbReference type="Proteomes" id="UP001342418"/>
    </source>
</evidence>
<evidence type="ECO:0000256" key="1">
    <source>
        <dbReference type="SAM" id="MobiDB-lite"/>
    </source>
</evidence>
<feature type="region of interest" description="Disordered" evidence="1">
    <location>
        <begin position="100"/>
        <end position="161"/>
    </location>
</feature>
<feature type="compositionally biased region" description="Polar residues" evidence="1">
    <location>
        <begin position="318"/>
        <end position="328"/>
    </location>
</feature>
<dbReference type="RefSeq" id="WP_338529592.1">
    <property type="nucleotide sequence ID" value="NZ_CP030941.1"/>
</dbReference>
<reference evidence="3 4" key="1">
    <citation type="submission" date="2018-07" db="EMBL/GenBank/DDBJ databases">
        <title>Genome sequence of Nitratireductor thuwali#1536.</title>
        <authorList>
            <person name="Michoud G."/>
            <person name="Merlino G."/>
            <person name="Sefrji F.O."/>
            <person name="Daffonchio D."/>
        </authorList>
    </citation>
    <scope>NUCLEOTIDE SEQUENCE [LARGE SCALE GENOMIC DNA]</scope>
    <source>
        <strain evidence="4">Nit1536</strain>
    </source>
</reference>
<accession>A0ABY5MIK8</accession>
<proteinExistence type="predicted"/>
<evidence type="ECO:0008006" key="5">
    <source>
        <dbReference type="Google" id="ProtNLM"/>
    </source>
</evidence>
<feature type="transmembrane region" description="Helical" evidence="2">
    <location>
        <begin position="208"/>
        <end position="228"/>
    </location>
</feature>
<keyword evidence="2" id="KW-1133">Transmembrane helix</keyword>
<keyword evidence="2" id="KW-0812">Transmembrane</keyword>
<feature type="compositionally biased region" description="Gly residues" evidence="1">
    <location>
        <begin position="304"/>
        <end position="313"/>
    </location>
</feature>
<name>A0ABY5MIK8_9HYPH</name>
<gene>
    <name evidence="3" type="ORF">NTH_01698</name>
</gene>
<feature type="region of interest" description="Disordered" evidence="1">
    <location>
        <begin position="249"/>
        <end position="350"/>
    </location>
</feature>
<sequence>MADFAAVLRKTIDALKENTPEMRARVYEKARATIDAKLAAVSPPPSDALVQRQKQALEDAIIAVESEYAAPVAPPEESPADDLESIFAELKGGRARIEPAAATHGAPPVEPEAEAEPESEASHAPAVSDESQTPPGMPEEMSEYDGPEQTEPHAPLSDPAEQYAGDMEEPAAQDDVLHHDGDPTMPEREEEPVAAAPPAARRGNSRGFLVLALLVVILAGTAFAAWQYRDNAAQLAGYANFDAMMASDSGEAASGPETIDPEEEAPPAEPEETAASGEAVPDAQQPTKFTQRLTPDGEEIDEGPAGGDAGLGEGTSVAEATQPGSAALSNGDGEAAGETADEPAAGVQNDQALPIGQKAIFYEERTSAEQGTAGTGAVVWSLVEESPGDNLPPEPAIHAEATIPEKNIQLKMTIRRNADQSLPASHIIELIFLTPQNFAGGGVKEVLRFSMKRTEQDTGSALIGSSAKIADGFFLVALSDARADRETNALLMRRQSWIDIPITYTSGRRALMTLEKGVPGDRIFNQALDAWARASSASTE</sequence>
<feature type="compositionally biased region" description="Polar residues" evidence="1">
    <location>
        <begin position="284"/>
        <end position="293"/>
    </location>
</feature>
<organism evidence="3 4">
    <name type="scientific">Nitratireductor thuwali</name>
    <dbReference type="NCBI Taxonomy" id="2267699"/>
    <lineage>
        <taxon>Bacteria</taxon>
        <taxon>Pseudomonadati</taxon>
        <taxon>Pseudomonadota</taxon>
        <taxon>Alphaproteobacteria</taxon>
        <taxon>Hyphomicrobiales</taxon>
        <taxon>Phyllobacteriaceae</taxon>
        <taxon>Nitratireductor</taxon>
    </lineage>
</organism>